<evidence type="ECO:0000256" key="1">
    <source>
        <dbReference type="ARBA" id="ARBA00023002"/>
    </source>
</evidence>
<dbReference type="AlphaFoldDB" id="A0A2J6RNU2"/>
<name>A0A2J6RNU2_HYAVF</name>
<dbReference type="Proteomes" id="UP000235786">
    <property type="component" value="Unassembled WGS sequence"/>
</dbReference>
<dbReference type="InterPro" id="IPR036291">
    <property type="entry name" value="NAD(P)-bd_dom_sf"/>
</dbReference>
<evidence type="ECO:0000256" key="2">
    <source>
        <dbReference type="SAM" id="SignalP"/>
    </source>
</evidence>
<reference evidence="3 4" key="1">
    <citation type="submission" date="2016-04" db="EMBL/GenBank/DDBJ databases">
        <title>A degradative enzymes factory behind the ericoid mycorrhizal symbiosis.</title>
        <authorList>
            <consortium name="DOE Joint Genome Institute"/>
            <person name="Martino E."/>
            <person name="Morin E."/>
            <person name="Grelet G."/>
            <person name="Kuo A."/>
            <person name="Kohler A."/>
            <person name="Daghino S."/>
            <person name="Barry K."/>
            <person name="Choi C."/>
            <person name="Cichocki N."/>
            <person name="Clum A."/>
            <person name="Copeland A."/>
            <person name="Hainaut M."/>
            <person name="Haridas S."/>
            <person name="Labutti K."/>
            <person name="Lindquist E."/>
            <person name="Lipzen A."/>
            <person name="Khouja H.-R."/>
            <person name="Murat C."/>
            <person name="Ohm R."/>
            <person name="Olson A."/>
            <person name="Spatafora J."/>
            <person name="Veneault-Fourrey C."/>
            <person name="Henrissat B."/>
            <person name="Grigoriev I."/>
            <person name="Martin F."/>
            <person name="Perotto S."/>
        </authorList>
    </citation>
    <scope>NUCLEOTIDE SEQUENCE [LARGE SCALE GENOMIC DNA]</scope>
    <source>
        <strain evidence="3 4">F</strain>
    </source>
</reference>
<dbReference type="EMBL" id="KZ613945">
    <property type="protein sequence ID" value="PMD40170.1"/>
    <property type="molecule type" value="Genomic_DNA"/>
</dbReference>
<dbReference type="PANTHER" id="PTHR43157">
    <property type="entry name" value="PHOSPHATIDYLINOSITOL-GLYCAN BIOSYNTHESIS CLASS F PROTEIN-RELATED"/>
    <property type="match status" value="1"/>
</dbReference>
<dbReference type="Pfam" id="PF00106">
    <property type="entry name" value="adh_short"/>
    <property type="match status" value="1"/>
</dbReference>
<keyword evidence="4" id="KW-1185">Reference proteome</keyword>
<organism evidence="3 4">
    <name type="scientific">Hyaloscypha variabilis (strain UAMH 11265 / GT02V1 / F)</name>
    <name type="common">Meliniomyces variabilis</name>
    <dbReference type="NCBI Taxonomy" id="1149755"/>
    <lineage>
        <taxon>Eukaryota</taxon>
        <taxon>Fungi</taxon>
        <taxon>Dikarya</taxon>
        <taxon>Ascomycota</taxon>
        <taxon>Pezizomycotina</taxon>
        <taxon>Leotiomycetes</taxon>
        <taxon>Helotiales</taxon>
        <taxon>Hyaloscyphaceae</taxon>
        <taxon>Hyaloscypha</taxon>
        <taxon>Hyaloscypha variabilis</taxon>
    </lineage>
</organism>
<dbReference type="STRING" id="1149755.A0A2J6RNU2"/>
<evidence type="ECO:0000313" key="4">
    <source>
        <dbReference type="Proteomes" id="UP000235786"/>
    </source>
</evidence>
<dbReference type="Gene3D" id="3.40.50.720">
    <property type="entry name" value="NAD(P)-binding Rossmann-like Domain"/>
    <property type="match status" value="1"/>
</dbReference>
<dbReference type="PANTHER" id="PTHR43157:SF31">
    <property type="entry name" value="PHOSPHATIDYLINOSITOL-GLYCAN BIOSYNTHESIS CLASS F PROTEIN"/>
    <property type="match status" value="1"/>
</dbReference>
<dbReference type="GO" id="GO:0016491">
    <property type="term" value="F:oxidoreductase activity"/>
    <property type="evidence" value="ECO:0007669"/>
    <property type="project" value="UniProtKB-KW"/>
</dbReference>
<evidence type="ECO:0000313" key="3">
    <source>
        <dbReference type="EMBL" id="PMD40170.1"/>
    </source>
</evidence>
<accession>A0A2J6RNU2</accession>
<feature type="signal peptide" evidence="2">
    <location>
        <begin position="1"/>
        <end position="19"/>
    </location>
</feature>
<feature type="chain" id="PRO_5014433214" evidence="2">
    <location>
        <begin position="20"/>
        <end position="353"/>
    </location>
</feature>
<dbReference type="PRINTS" id="PR00081">
    <property type="entry name" value="GDHRDH"/>
</dbReference>
<dbReference type="InterPro" id="IPR002347">
    <property type="entry name" value="SDR_fam"/>
</dbReference>
<gene>
    <name evidence="3" type="ORF">L207DRAFT_633257</name>
</gene>
<sequence length="353" mass="38467">MPSLIGLLRLFKLPFISLATPAPETFKGKTILITGAASGIGLAAAQHFAHFGASRIILGVRSLRKGNAAAQTLLSTSSNADLRVDSWELDLMSFESVVKFSEKCKRDAGRIDVAIMNAGKASTKFELSPDGWESLMQVNVLSTAFLSCLLLSQLVTTSKKTILKTGDGLGGVGLPHFVIVGSDAHYQVEFRERNEKDILAALNTERSFKGHEFDRYCVSKLFDLYIAVELAALVPRVKGSPIVVVNCVTPGFCASGLLAQSGEPPLILRVLQWLVARTPEKGALCYVDAASKGEESHGQYLNHQKVWKPGELATSEEGVELRAKVWSEILDELEKIRPDTRSLLAFHDEIWGT</sequence>
<dbReference type="SUPFAM" id="SSF51735">
    <property type="entry name" value="NAD(P)-binding Rossmann-fold domains"/>
    <property type="match status" value="1"/>
</dbReference>
<keyword evidence="2" id="KW-0732">Signal</keyword>
<keyword evidence="1" id="KW-0560">Oxidoreductase</keyword>
<protein>
    <submittedName>
        <fullName evidence="3">Putative short-chain dehydrogenase</fullName>
    </submittedName>
</protein>
<dbReference type="OrthoDB" id="542013at2759"/>
<proteinExistence type="predicted"/>